<dbReference type="InterPro" id="IPR051084">
    <property type="entry name" value="H+-coupled_symporters"/>
</dbReference>
<dbReference type="FunFam" id="1.20.1250.20:FF:000001">
    <property type="entry name" value="Dicarboxylate MFS transporter"/>
    <property type="match status" value="1"/>
</dbReference>
<feature type="transmembrane region" description="Helical" evidence="9">
    <location>
        <begin position="62"/>
        <end position="84"/>
    </location>
</feature>
<dbReference type="GO" id="GO:0015293">
    <property type="term" value="F:symporter activity"/>
    <property type="evidence" value="ECO:0007669"/>
    <property type="project" value="UniProtKB-KW"/>
</dbReference>
<dbReference type="Gene3D" id="1.20.1250.20">
    <property type="entry name" value="MFS general substrate transporter like domains"/>
    <property type="match status" value="2"/>
</dbReference>
<dbReference type="Pfam" id="PF07690">
    <property type="entry name" value="MFS_1"/>
    <property type="match status" value="1"/>
</dbReference>
<evidence type="ECO:0000259" key="10">
    <source>
        <dbReference type="PROSITE" id="PS50850"/>
    </source>
</evidence>
<dbReference type="GO" id="GO:0005886">
    <property type="term" value="C:plasma membrane"/>
    <property type="evidence" value="ECO:0007669"/>
    <property type="project" value="UniProtKB-SubCell"/>
</dbReference>
<dbReference type="EMBL" id="CP032153">
    <property type="protein sequence ID" value="AYN20769.1"/>
    <property type="molecule type" value="Genomic_DNA"/>
</dbReference>
<evidence type="ECO:0000256" key="3">
    <source>
        <dbReference type="ARBA" id="ARBA00022448"/>
    </source>
</evidence>
<evidence type="ECO:0000256" key="7">
    <source>
        <dbReference type="ARBA" id="ARBA00022989"/>
    </source>
</evidence>
<feature type="transmembrane region" description="Helical" evidence="9">
    <location>
        <begin position="341"/>
        <end position="362"/>
    </location>
</feature>
<keyword evidence="5 9" id="KW-0812">Transmembrane</keyword>
<feature type="transmembrane region" description="Helical" evidence="9">
    <location>
        <begin position="407"/>
        <end position="425"/>
    </location>
</feature>
<feature type="transmembrane region" description="Helical" evidence="9">
    <location>
        <begin position="96"/>
        <end position="113"/>
    </location>
</feature>
<keyword evidence="3" id="KW-0813">Transport</keyword>
<dbReference type="InterPro" id="IPR020846">
    <property type="entry name" value="MFS_dom"/>
</dbReference>
<dbReference type="PROSITE" id="PS00216">
    <property type="entry name" value="SUGAR_TRANSPORT_1"/>
    <property type="match status" value="1"/>
</dbReference>
<feature type="transmembrane region" description="Helical" evidence="9">
    <location>
        <begin position="374"/>
        <end position="395"/>
    </location>
</feature>
<feature type="transmembrane region" description="Helical" evidence="9">
    <location>
        <begin position="196"/>
        <end position="215"/>
    </location>
</feature>
<sequence>MSSPSHRPSAPPGLDPVPVSRVRTIVAGSVGNAVEWFDWTIYASFAIFFSSQFFPDGNETTALLASFGIFAVGFFMRPIGGWLLGIFSDRYGRKAALGLTILMMAGGSLIIAVTPTYAAIGLAAPLLLTLARLLQGLSLGGEYASATTFLTEMAPPHRRGFYSSFVFFSAAVGILAASAVGWVLTTCLSRAEMAEWGWRIPFLLGALGGVAGLWIRRSIPETEAFSESKKAGVEKQPLRTLLREYPVEVLRIIGFSILTTFAFYIFVAYVPTYAIRHVQADPKVAFAANTVALIVFMVVQPLFGALSDRIGRKPQLIVFAAGYLFFFYPLMSTLGPSFGSILTVELFGLVLYAMYTSIGPAIMSEQFPTSVRAVGIGAPYNLMVALLGGTTPYLLTWLQSNGLERWFFYYVLAGAVITLITFIRMPETVGKKLR</sequence>
<protein>
    <submittedName>
        <fullName evidence="11">MFS transporter</fullName>
    </submittedName>
</protein>
<evidence type="ECO:0000256" key="9">
    <source>
        <dbReference type="SAM" id="Phobius"/>
    </source>
</evidence>
<keyword evidence="4" id="KW-1003">Cell membrane</keyword>
<dbReference type="Proteomes" id="UP000268070">
    <property type="component" value="Chromosome"/>
</dbReference>
<dbReference type="PROSITE" id="PS00217">
    <property type="entry name" value="SUGAR_TRANSPORT_2"/>
    <property type="match status" value="1"/>
</dbReference>
<feature type="transmembrane region" description="Helical" evidence="9">
    <location>
        <begin position="161"/>
        <end position="184"/>
    </location>
</feature>
<evidence type="ECO:0000256" key="5">
    <source>
        <dbReference type="ARBA" id="ARBA00022692"/>
    </source>
</evidence>
<feature type="transmembrane region" description="Helical" evidence="9">
    <location>
        <begin position="249"/>
        <end position="272"/>
    </location>
</feature>
<dbReference type="InterPro" id="IPR036259">
    <property type="entry name" value="MFS_trans_sf"/>
</dbReference>
<dbReference type="InterPro" id="IPR005829">
    <property type="entry name" value="Sugar_transporter_CS"/>
</dbReference>
<dbReference type="SUPFAM" id="SSF103473">
    <property type="entry name" value="MFS general substrate transporter"/>
    <property type="match status" value="1"/>
</dbReference>
<comment type="subcellular location">
    <subcellularLocation>
        <location evidence="1">Cell membrane</location>
        <topology evidence="1">Multi-pass membrane protein</topology>
    </subcellularLocation>
</comment>
<keyword evidence="8 9" id="KW-0472">Membrane</keyword>
<dbReference type="PANTHER" id="PTHR43528:SF1">
    <property type="entry name" value="ALPHA-KETOGLUTARATE PERMEASE"/>
    <property type="match status" value="1"/>
</dbReference>
<evidence type="ECO:0000256" key="4">
    <source>
        <dbReference type="ARBA" id="ARBA00022475"/>
    </source>
</evidence>
<dbReference type="RefSeq" id="WP_121738816.1">
    <property type="nucleotide sequence ID" value="NZ_CP032153.1"/>
</dbReference>
<dbReference type="InterPro" id="IPR011701">
    <property type="entry name" value="MFS"/>
</dbReference>
<comment type="similarity">
    <text evidence="2">Belongs to the major facilitator superfamily. Metabolite:H+ Symporter (MHS) family (TC 2.A.1.6) family.</text>
</comment>
<evidence type="ECO:0000313" key="11">
    <source>
        <dbReference type="EMBL" id="AYN20769.1"/>
    </source>
</evidence>
<evidence type="ECO:0000256" key="2">
    <source>
        <dbReference type="ARBA" id="ARBA00008240"/>
    </source>
</evidence>
<keyword evidence="7 9" id="KW-1133">Transmembrane helix</keyword>
<name>A0A3G2HUU6_9BURK</name>
<gene>
    <name evidence="11" type="ORF">D3M96_09665</name>
</gene>
<keyword evidence="6" id="KW-0769">Symport</keyword>
<feature type="domain" description="Major facilitator superfamily (MFS) profile" evidence="10">
    <location>
        <begin position="24"/>
        <end position="429"/>
    </location>
</feature>
<dbReference type="KEGG" id="aaqu:D3M96_09665"/>
<evidence type="ECO:0000313" key="12">
    <source>
        <dbReference type="Proteomes" id="UP000268070"/>
    </source>
</evidence>
<dbReference type="PANTHER" id="PTHR43528">
    <property type="entry name" value="ALPHA-KETOGLUTARATE PERMEASE"/>
    <property type="match status" value="1"/>
</dbReference>
<feature type="transmembrane region" description="Helical" evidence="9">
    <location>
        <begin position="284"/>
        <end position="304"/>
    </location>
</feature>
<organism evidence="11 12">
    <name type="scientific">Alcaligenes aquatilis</name>
    <dbReference type="NCBI Taxonomy" id="323284"/>
    <lineage>
        <taxon>Bacteria</taxon>
        <taxon>Pseudomonadati</taxon>
        <taxon>Pseudomonadota</taxon>
        <taxon>Betaproteobacteria</taxon>
        <taxon>Burkholderiales</taxon>
        <taxon>Alcaligenaceae</taxon>
        <taxon>Alcaligenes</taxon>
    </lineage>
</organism>
<evidence type="ECO:0000256" key="6">
    <source>
        <dbReference type="ARBA" id="ARBA00022847"/>
    </source>
</evidence>
<proteinExistence type="inferred from homology"/>
<reference evidence="11 12" key="1">
    <citation type="submission" date="2018-09" db="EMBL/GenBank/DDBJ databases">
        <title>Complete genome sequence of the hydrocarbonoclastic bacterium Alcaligenes aquatilis QD168, isolated from a crude-oil polluted marine sediment of Central Chile.</title>
        <authorList>
            <person name="Duran R.E."/>
            <person name="Barra B."/>
            <person name="Salva-Serra F."/>
            <person name="Mendez V."/>
            <person name="Moore E.R.B."/>
            <person name="Seeger M."/>
        </authorList>
    </citation>
    <scope>NUCLEOTIDE SEQUENCE [LARGE SCALE GENOMIC DNA]</scope>
    <source>
        <strain evidence="11 12">QD168</strain>
    </source>
</reference>
<dbReference type="AlphaFoldDB" id="A0A3G2HUU6"/>
<evidence type="ECO:0000256" key="1">
    <source>
        <dbReference type="ARBA" id="ARBA00004651"/>
    </source>
</evidence>
<dbReference type="OrthoDB" id="6766492at2"/>
<accession>A0A3G2HUU6</accession>
<dbReference type="PROSITE" id="PS50850">
    <property type="entry name" value="MFS"/>
    <property type="match status" value="1"/>
</dbReference>
<evidence type="ECO:0000256" key="8">
    <source>
        <dbReference type="ARBA" id="ARBA00023136"/>
    </source>
</evidence>
<feature type="transmembrane region" description="Helical" evidence="9">
    <location>
        <begin position="119"/>
        <end position="140"/>
    </location>
</feature>
<feature type="transmembrane region" description="Helical" evidence="9">
    <location>
        <begin position="316"/>
        <end position="335"/>
    </location>
</feature>